<dbReference type="EMBL" id="ADVG01000003">
    <property type="protein sequence ID" value="EFH84478.1"/>
    <property type="molecule type" value="Genomic_DNA"/>
</dbReference>
<organism evidence="2 3">
    <name type="scientific">Ktedonobacter racemifer DSM 44963</name>
    <dbReference type="NCBI Taxonomy" id="485913"/>
    <lineage>
        <taxon>Bacteria</taxon>
        <taxon>Bacillati</taxon>
        <taxon>Chloroflexota</taxon>
        <taxon>Ktedonobacteria</taxon>
        <taxon>Ktedonobacterales</taxon>
        <taxon>Ktedonobacteraceae</taxon>
        <taxon>Ktedonobacter</taxon>
    </lineage>
</organism>
<proteinExistence type="predicted"/>
<dbReference type="AlphaFoldDB" id="D6TW95"/>
<evidence type="ECO:0000256" key="1">
    <source>
        <dbReference type="SAM" id="Phobius"/>
    </source>
</evidence>
<keyword evidence="1" id="KW-1133">Transmembrane helix</keyword>
<dbReference type="InParanoid" id="D6TW95"/>
<reference evidence="2 3" key="1">
    <citation type="journal article" date="2011" name="Stand. Genomic Sci.">
        <title>Non-contiguous finished genome sequence and contextual data of the filamentous soil bacterium Ktedonobacter racemifer type strain (SOSP1-21).</title>
        <authorList>
            <person name="Chang Y.J."/>
            <person name="Land M."/>
            <person name="Hauser L."/>
            <person name="Chertkov O."/>
            <person name="Del Rio T.G."/>
            <person name="Nolan M."/>
            <person name="Copeland A."/>
            <person name="Tice H."/>
            <person name="Cheng J.F."/>
            <person name="Lucas S."/>
            <person name="Han C."/>
            <person name="Goodwin L."/>
            <person name="Pitluck S."/>
            <person name="Ivanova N."/>
            <person name="Ovchinikova G."/>
            <person name="Pati A."/>
            <person name="Chen A."/>
            <person name="Palaniappan K."/>
            <person name="Mavromatis K."/>
            <person name="Liolios K."/>
            <person name="Brettin T."/>
            <person name="Fiebig A."/>
            <person name="Rohde M."/>
            <person name="Abt B."/>
            <person name="Goker M."/>
            <person name="Detter J.C."/>
            <person name="Woyke T."/>
            <person name="Bristow J."/>
            <person name="Eisen J.A."/>
            <person name="Markowitz V."/>
            <person name="Hugenholtz P."/>
            <person name="Kyrpides N.C."/>
            <person name="Klenk H.P."/>
            <person name="Lapidus A."/>
        </authorList>
    </citation>
    <scope>NUCLEOTIDE SEQUENCE [LARGE SCALE GENOMIC DNA]</scope>
    <source>
        <strain evidence="3">DSM 44963</strain>
    </source>
</reference>
<gene>
    <name evidence="2" type="ORF">Krac_5534</name>
</gene>
<keyword evidence="3" id="KW-1185">Reference proteome</keyword>
<feature type="transmembrane region" description="Helical" evidence="1">
    <location>
        <begin position="27"/>
        <end position="50"/>
    </location>
</feature>
<sequence>MTFTGQMRPLGKWVKFHYQRKVGAIEIVQIMPILPATLPLVTIAFIPLLFASGPFRQQAAATRGVNALRAFLREMIVGDDKGGPAHNIAFSRDWSFIANPPKREDPQSLPSFQSRCSLPSSHLSITLDELDAKNLPHPIVLLQGEKASWLGQATMLLLLVSPARERGPFRHVSLQIPPCAARALPGVQALPLRFLFGSRIRGRCTSTSLC</sequence>
<evidence type="ECO:0000313" key="3">
    <source>
        <dbReference type="Proteomes" id="UP000004508"/>
    </source>
</evidence>
<comment type="caution">
    <text evidence="2">The sequence shown here is derived from an EMBL/GenBank/DDBJ whole genome shotgun (WGS) entry which is preliminary data.</text>
</comment>
<protein>
    <submittedName>
        <fullName evidence="2">Uncharacterized protein</fullName>
    </submittedName>
</protein>
<dbReference type="Proteomes" id="UP000004508">
    <property type="component" value="Unassembled WGS sequence"/>
</dbReference>
<keyword evidence="1" id="KW-0472">Membrane</keyword>
<evidence type="ECO:0000313" key="2">
    <source>
        <dbReference type="EMBL" id="EFH84478.1"/>
    </source>
</evidence>
<keyword evidence="1" id="KW-0812">Transmembrane</keyword>
<name>D6TW95_KTERA</name>
<accession>D6TW95</accession>